<feature type="transmembrane region" description="Helical" evidence="1">
    <location>
        <begin position="65"/>
        <end position="83"/>
    </location>
</feature>
<keyword evidence="1" id="KW-0472">Membrane</keyword>
<sequence>MNATNVLKGIAVLWVIWGLVHTLAGVIVLTSDASGGFQAIADAVDPATLAANYHEAVGGILNQHGWNLGWFGIATIIGGVLIWRENRTAIWVTAMIGGMADLGYLLFVDLPGYVHFMPGTVMTLVSGTAIVLSLWVWRSTARQ</sequence>
<feature type="transmembrane region" description="Helical" evidence="1">
    <location>
        <begin position="113"/>
        <end position="137"/>
    </location>
</feature>
<dbReference type="AlphaFoldDB" id="A0A0N7MBH2"/>
<evidence type="ECO:0000313" key="3">
    <source>
        <dbReference type="Proteomes" id="UP000051184"/>
    </source>
</evidence>
<name>A0A0N7MBH2_9RHOB</name>
<feature type="transmembrane region" description="Helical" evidence="1">
    <location>
        <begin position="90"/>
        <end position="107"/>
    </location>
</feature>
<dbReference type="Proteomes" id="UP000051184">
    <property type="component" value="Unassembled WGS sequence"/>
</dbReference>
<gene>
    <name evidence="2" type="ORF">TA5114_01198</name>
</gene>
<organism evidence="2 3">
    <name type="scientific">Cognatishimia activa</name>
    <dbReference type="NCBI Taxonomy" id="1715691"/>
    <lineage>
        <taxon>Bacteria</taxon>
        <taxon>Pseudomonadati</taxon>
        <taxon>Pseudomonadota</taxon>
        <taxon>Alphaproteobacteria</taxon>
        <taxon>Rhodobacterales</taxon>
        <taxon>Paracoccaceae</taxon>
        <taxon>Cognatishimia</taxon>
    </lineage>
</organism>
<keyword evidence="1" id="KW-0812">Transmembrane</keyword>
<proteinExistence type="predicted"/>
<keyword evidence="3" id="KW-1185">Reference proteome</keyword>
<protein>
    <submittedName>
        <fullName evidence="2">Uncharacterized protein</fullName>
    </submittedName>
</protein>
<reference evidence="3" key="1">
    <citation type="submission" date="2015-09" db="EMBL/GenBank/DDBJ databases">
        <authorList>
            <person name="Rodrigo-Torres Lidia"/>
            <person name="Arahal R.David."/>
        </authorList>
    </citation>
    <scope>NUCLEOTIDE SEQUENCE [LARGE SCALE GENOMIC DNA]</scope>
    <source>
        <strain evidence="3">CECT 5114</strain>
    </source>
</reference>
<accession>A0A0N7MBH2</accession>
<evidence type="ECO:0000256" key="1">
    <source>
        <dbReference type="SAM" id="Phobius"/>
    </source>
</evidence>
<evidence type="ECO:0000313" key="2">
    <source>
        <dbReference type="EMBL" id="CUK25400.1"/>
    </source>
</evidence>
<dbReference type="EMBL" id="CYUE01000012">
    <property type="protein sequence ID" value="CUK25400.1"/>
    <property type="molecule type" value="Genomic_DNA"/>
</dbReference>
<feature type="transmembrane region" description="Helical" evidence="1">
    <location>
        <begin position="12"/>
        <end position="30"/>
    </location>
</feature>
<dbReference type="OrthoDB" id="582520at2"/>
<keyword evidence="1" id="KW-1133">Transmembrane helix</keyword>
<dbReference type="RefSeq" id="WP_058314363.1">
    <property type="nucleotide sequence ID" value="NZ_CYTO01000024.1"/>
</dbReference>